<keyword evidence="5 7" id="KW-1133">Transmembrane helix</keyword>
<feature type="domain" description="Cation/H+ exchanger transmembrane" evidence="8">
    <location>
        <begin position="14"/>
        <end position="356"/>
    </location>
</feature>
<evidence type="ECO:0000313" key="9">
    <source>
        <dbReference type="EMBL" id="XDI38556.1"/>
    </source>
</evidence>
<dbReference type="InterPro" id="IPR006153">
    <property type="entry name" value="Cation/H_exchanger_TM"/>
</dbReference>
<feature type="transmembrane region" description="Helical" evidence="7">
    <location>
        <begin position="335"/>
        <end position="364"/>
    </location>
</feature>
<feature type="transmembrane region" description="Helical" evidence="7">
    <location>
        <begin position="213"/>
        <end position="231"/>
    </location>
</feature>
<evidence type="ECO:0000256" key="3">
    <source>
        <dbReference type="ARBA" id="ARBA00022448"/>
    </source>
</evidence>
<name>A0AB39BZ13_9BACI</name>
<feature type="transmembrane region" description="Helical" evidence="7">
    <location>
        <begin position="88"/>
        <end position="106"/>
    </location>
</feature>
<keyword evidence="6 7" id="KW-0472">Membrane</keyword>
<feature type="transmembrane region" description="Helical" evidence="7">
    <location>
        <begin position="6"/>
        <end position="24"/>
    </location>
</feature>
<feature type="transmembrane region" description="Helical" evidence="7">
    <location>
        <begin position="143"/>
        <end position="167"/>
    </location>
</feature>
<proteinExistence type="inferred from homology"/>
<evidence type="ECO:0000259" key="8">
    <source>
        <dbReference type="Pfam" id="PF00999"/>
    </source>
</evidence>
<dbReference type="GO" id="GO:1902600">
    <property type="term" value="P:proton transmembrane transport"/>
    <property type="evidence" value="ECO:0007669"/>
    <property type="project" value="InterPro"/>
</dbReference>
<dbReference type="AlphaFoldDB" id="A0AB39BZ13"/>
<comment type="subcellular location">
    <subcellularLocation>
        <location evidence="1">Membrane</location>
        <topology evidence="1">Multi-pass membrane protein</topology>
    </subcellularLocation>
</comment>
<dbReference type="PANTHER" id="PTHR42751">
    <property type="entry name" value="SODIUM/HYDROGEN EXCHANGER FAMILY/TRKA DOMAIN PROTEIN"/>
    <property type="match status" value="1"/>
</dbReference>
<evidence type="ECO:0000256" key="1">
    <source>
        <dbReference type="ARBA" id="ARBA00004141"/>
    </source>
</evidence>
<keyword evidence="4 7" id="KW-0812">Transmembrane</keyword>
<dbReference type="Gene3D" id="1.20.1530.20">
    <property type="match status" value="1"/>
</dbReference>
<evidence type="ECO:0000256" key="4">
    <source>
        <dbReference type="ARBA" id="ARBA00022692"/>
    </source>
</evidence>
<dbReference type="PANTHER" id="PTHR42751:SF3">
    <property type="entry name" value="SODIUM_GLUTAMATE SYMPORTER"/>
    <property type="match status" value="1"/>
</dbReference>
<gene>
    <name evidence="9" type="ORF">AB3N04_09715</name>
</gene>
<dbReference type="EMBL" id="CP162551">
    <property type="protein sequence ID" value="XDI38556.1"/>
    <property type="molecule type" value="Genomic_DNA"/>
</dbReference>
<dbReference type="GO" id="GO:0015297">
    <property type="term" value="F:antiporter activity"/>
    <property type="evidence" value="ECO:0007669"/>
    <property type="project" value="InterPro"/>
</dbReference>
<dbReference type="RefSeq" id="WP_368505834.1">
    <property type="nucleotide sequence ID" value="NZ_CP162551.1"/>
</dbReference>
<reference evidence="9" key="1">
    <citation type="submission" date="2024-07" db="EMBL/GenBank/DDBJ databases">
        <title>Identification and characteristics of an arsenic-resistant bacterial isolate, which belongs to a novel species.</title>
        <authorList>
            <person name="Juszczyk A."/>
            <person name="Kowalczyk A."/>
            <person name="Was K."/>
            <person name="Kosowicz W."/>
            <person name="Budzyn A."/>
            <person name="Latowski D."/>
        </authorList>
    </citation>
    <scope>NUCLEOTIDE SEQUENCE</scope>
    <source>
        <strain evidence="9">As8PL</strain>
    </source>
</reference>
<feature type="transmembrane region" description="Helical" evidence="7">
    <location>
        <begin position="266"/>
        <end position="282"/>
    </location>
</feature>
<feature type="transmembrane region" description="Helical" evidence="7">
    <location>
        <begin position="31"/>
        <end position="51"/>
    </location>
</feature>
<protein>
    <submittedName>
        <fullName evidence="9">Cation:proton antiporter</fullName>
    </submittedName>
</protein>
<evidence type="ECO:0000256" key="6">
    <source>
        <dbReference type="ARBA" id="ARBA00023136"/>
    </source>
</evidence>
<feature type="transmembrane region" description="Helical" evidence="7">
    <location>
        <begin position="179"/>
        <end position="201"/>
    </location>
</feature>
<organism evidence="9">
    <name type="scientific">Alkalihalophilus sp. As8PL</name>
    <dbReference type="NCBI Taxonomy" id="3237103"/>
    <lineage>
        <taxon>Bacteria</taxon>
        <taxon>Bacillati</taxon>
        <taxon>Bacillota</taxon>
        <taxon>Bacilli</taxon>
        <taxon>Bacillales</taxon>
        <taxon>Bacillaceae</taxon>
        <taxon>Alkalihalophilus</taxon>
    </lineage>
</organism>
<keyword evidence="3" id="KW-0813">Transport</keyword>
<accession>A0AB39BZ13</accession>
<evidence type="ECO:0000256" key="7">
    <source>
        <dbReference type="SAM" id="Phobius"/>
    </source>
</evidence>
<dbReference type="GO" id="GO:0016020">
    <property type="term" value="C:membrane"/>
    <property type="evidence" value="ECO:0007669"/>
    <property type="project" value="UniProtKB-SubCell"/>
</dbReference>
<dbReference type="InterPro" id="IPR038770">
    <property type="entry name" value="Na+/solute_symporter_sf"/>
</dbReference>
<feature type="transmembrane region" description="Helical" evidence="7">
    <location>
        <begin position="57"/>
        <end position="76"/>
    </location>
</feature>
<evidence type="ECO:0000256" key="2">
    <source>
        <dbReference type="ARBA" id="ARBA00005551"/>
    </source>
</evidence>
<dbReference type="Pfam" id="PF00999">
    <property type="entry name" value="Na_H_Exchanger"/>
    <property type="match status" value="1"/>
</dbReference>
<comment type="similarity">
    <text evidence="2">Belongs to the monovalent cation:proton antiporter 2 (CPA2) transporter (TC 2.A.37) family.</text>
</comment>
<sequence>MVIPELLSAGVILLLLFITGFIGMKIKIPDVVIFILLGIVVGGMLTGSHLLHFSGEVGIVLLFFMLGMEFPIKQLLSIAKRVLRAGILDVVLSFGVTTAICLVMGLDLLASLIIGGVAYATSSSITAKMLESSKRMANPESEFMLGLLIFEDLVAPILVAVLVGLTAGMALTAGSMSVLVIKVVALVAGAIILGTFLFKKLGPFFDRHMKNDLFILFVIGLALTYGGLALYLDLSEVLGAFLAGIMLAEVKRTHELELMVVRFRDLLMPLFFLYFGTTISFSEGVPMVTLLILVLLWSIVAKIIVGFFGGKWYGLSKKMSLRAGLSLTQRGEFSIIIASLAVGSIKAFSSVFILTSAMMGILLFQKAPAIVNKVYGKKAKTAVKQMGSL</sequence>
<feature type="transmembrane region" description="Helical" evidence="7">
    <location>
        <begin position="288"/>
        <end position="314"/>
    </location>
</feature>
<evidence type="ECO:0000256" key="5">
    <source>
        <dbReference type="ARBA" id="ARBA00022989"/>
    </source>
</evidence>